<feature type="transmembrane region" description="Helical" evidence="5">
    <location>
        <begin position="139"/>
        <end position="160"/>
    </location>
</feature>
<organism evidence="7 8">
    <name type="scientific">Roseovarius nanhaiticus</name>
    <dbReference type="NCBI Taxonomy" id="573024"/>
    <lineage>
        <taxon>Bacteria</taxon>
        <taxon>Pseudomonadati</taxon>
        <taxon>Pseudomonadota</taxon>
        <taxon>Alphaproteobacteria</taxon>
        <taxon>Rhodobacterales</taxon>
        <taxon>Roseobacteraceae</taxon>
        <taxon>Roseovarius</taxon>
    </lineage>
</organism>
<evidence type="ECO:0000256" key="4">
    <source>
        <dbReference type="ARBA" id="ARBA00023136"/>
    </source>
</evidence>
<evidence type="ECO:0000313" key="7">
    <source>
        <dbReference type="EMBL" id="SIS24227.1"/>
    </source>
</evidence>
<evidence type="ECO:0000256" key="3">
    <source>
        <dbReference type="ARBA" id="ARBA00022989"/>
    </source>
</evidence>
<keyword evidence="3 5" id="KW-1133">Transmembrane helix</keyword>
<keyword evidence="2 5" id="KW-0812">Transmembrane</keyword>
<evidence type="ECO:0000256" key="2">
    <source>
        <dbReference type="ARBA" id="ARBA00022692"/>
    </source>
</evidence>
<reference evidence="7 8" key="1">
    <citation type="submission" date="2017-01" db="EMBL/GenBank/DDBJ databases">
        <authorList>
            <person name="Mah S.A."/>
            <person name="Swanson W.J."/>
            <person name="Moy G.W."/>
            <person name="Vacquier V.D."/>
        </authorList>
    </citation>
    <scope>NUCLEOTIDE SEQUENCE [LARGE SCALE GENOMIC DNA]</scope>
    <source>
        <strain evidence="7 8">DSM 29590</strain>
    </source>
</reference>
<evidence type="ECO:0000256" key="5">
    <source>
        <dbReference type="SAM" id="Phobius"/>
    </source>
</evidence>
<dbReference type="Proteomes" id="UP000186019">
    <property type="component" value="Unassembled WGS sequence"/>
</dbReference>
<name>A0A1N7HH72_9RHOB</name>
<sequence length="202" mass="20918">MGQGMNTAFAVDLFRQTLSAPRDAAARILALDLPRDWLWTALVLMGVLNGLVYSVVLQIGGPGEGGAAPMMPAALQSPLAFTMFLIGALVLTIVVLSWVGQLMGGKAAVKDILALIAWLQLLRLVVQLALIVLMLALPLAGLILVLVASVWGLVILVIFVDEAHEFGNVFKAAGAVILGFLGVLVGLSAIFGVLGALVVGGA</sequence>
<dbReference type="Pfam" id="PF04893">
    <property type="entry name" value="Yip1"/>
    <property type="match status" value="1"/>
</dbReference>
<dbReference type="STRING" id="573024.SAMN05216208_2256"/>
<feature type="domain" description="Yip1" evidence="6">
    <location>
        <begin position="16"/>
        <end position="189"/>
    </location>
</feature>
<protein>
    <submittedName>
        <fullName evidence="7">Yip1 domain-containing protein</fullName>
    </submittedName>
</protein>
<dbReference type="AlphaFoldDB" id="A0A1N7HH72"/>
<dbReference type="EMBL" id="FTNV01000003">
    <property type="protein sequence ID" value="SIS24227.1"/>
    <property type="molecule type" value="Genomic_DNA"/>
</dbReference>
<feature type="transmembrane region" description="Helical" evidence="5">
    <location>
        <begin position="37"/>
        <end position="59"/>
    </location>
</feature>
<gene>
    <name evidence="7" type="ORF">SAMN05421666_3060</name>
</gene>
<evidence type="ECO:0000259" key="6">
    <source>
        <dbReference type="Pfam" id="PF04893"/>
    </source>
</evidence>
<dbReference type="InterPro" id="IPR006977">
    <property type="entry name" value="Yip1_dom"/>
</dbReference>
<evidence type="ECO:0000313" key="8">
    <source>
        <dbReference type="Proteomes" id="UP000186019"/>
    </source>
</evidence>
<evidence type="ECO:0000256" key="1">
    <source>
        <dbReference type="ARBA" id="ARBA00004141"/>
    </source>
</evidence>
<proteinExistence type="predicted"/>
<accession>A0A1N7HH72</accession>
<comment type="subcellular location">
    <subcellularLocation>
        <location evidence="1">Membrane</location>
        <topology evidence="1">Multi-pass membrane protein</topology>
    </subcellularLocation>
</comment>
<feature type="transmembrane region" description="Helical" evidence="5">
    <location>
        <begin position="172"/>
        <end position="199"/>
    </location>
</feature>
<keyword evidence="4 5" id="KW-0472">Membrane</keyword>
<feature type="transmembrane region" description="Helical" evidence="5">
    <location>
        <begin position="112"/>
        <end position="133"/>
    </location>
</feature>
<dbReference type="GO" id="GO:0016020">
    <property type="term" value="C:membrane"/>
    <property type="evidence" value="ECO:0007669"/>
    <property type="project" value="UniProtKB-SubCell"/>
</dbReference>
<feature type="transmembrane region" description="Helical" evidence="5">
    <location>
        <begin position="79"/>
        <end position="100"/>
    </location>
</feature>
<keyword evidence="8" id="KW-1185">Reference proteome</keyword>